<gene>
    <name evidence="5" type="ORF">ABT58_21105</name>
</gene>
<dbReference type="PANTHER" id="PTHR30363">
    <property type="entry name" value="HTH-TYPE TRANSCRIPTIONAL REGULATOR SRLR-RELATED"/>
    <property type="match status" value="1"/>
</dbReference>
<evidence type="ECO:0000256" key="1">
    <source>
        <dbReference type="ARBA" id="ARBA00023015"/>
    </source>
</evidence>
<keyword evidence="2" id="KW-0238">DNA-binding</keyword>
<dbReference type="PROSITE" id="PS00894">
    <property type="entry name" value="HTH_DEOR_1"/>
    <property type="match status" value="1"/>
</dbReference>
<keyword evidence="6" id="KW-1185">Reference proteome</keyword>
<evidence type="ECO:0000259" key="4">
    <source>
        <dbReference type="PROSITE" id="PS51000"/>
    </source>
</evidence>
<dbReference type="EMBL" id="LDOV01000044">
    <property type="protein sequence ID" value="KLU98716.1"/>
    <property type="molecule type" value="Genomic_DNA"/>
</dbReference>
<dbReference type="PROSITE" id="PS51000">
    <property type="entry name" value="HTH_DEOR_2"/>
    <property type="match status" value="1"/>
</dbReference>
<accession>A0A0J1JB34</accession>
<dbReference type="AlphaFoldDB" id="A0A0J1JB34"/>
<dbReference type="PATRIC" id="fig|754436.4.peg.4438"/>
<evidence type="ECO:0000256" key="2">
    <source>
        <dbReference type="ARBA" id="ARBA00023125"/>
    </source>
</evidence>
<protein>
    <recommendedName>
        <fullName evidence="4">HTH deoR-type domain-containing protein</fullName>
    </recommendedName>
</protein>
<dbReference type="InterPro" id="IPR050313">
    <property type="entry name" value="Carb_Metab_HTH_regulators"/>
</dbReference>
<dbReference type="PANTHER" id="PTHR30363:SF8">
    <property type="entry name" value="DEOXYRIBOSE OPERON REPRESSOR"/>
    <property type="match status" value="1"/>
</dbReference>
<comment type="caution">
    <text evidence="5">The sequence shown here is derived from an EMBL/GenBank/DDBJ whole genome shotgun (WGS) entry which is preliminary data.</text>
</comment>
<dbReference type="SUPFAM" id="SSF100950">
    <property type="entry name" value="NagB/RpiA/CoA transferase-like"/>
    <property type="match status" value="1"/>
</dbReference>
<dbReference type="Pfam" id="PF08220">
    <property type="entry name" value="HTH_DeoR"/>
    <property type="match status" value="1"/>
</dbReference>
<dbReference type="Proteomes" id="UP000036426">
    <property type="component" value="Unassembled WGS sequence"/>
</dbReference>
<dbReference type="NCBIfam" id="NF007961">
    <property type="entry name" value="PRK10681.1"/>
    <property type="match status" value="1"/>
</dbReference>
<organism evidence="5 6">
    <name type="scientific">Photobacterium aphoticum</name>
    <dbReference type="NCBI Taxonomy" id="754436"/>
    <lineage>
        <taxon>Bacteria</taxon>
        <taxon>Pseudomonadati</taxon>
        <taxon>Pseudomonadota</taxon>
        <taxon>Gammaproteobacteria</taxon>
        <taxon>Vibrionales</taxon>
        <taxon>Vibrionaceae</taxon>
        <taxon>Photobacterium</taxon>
    </lineage>
</organism>
<evidence type="ECO:0000256" key="3">
    <source>
        <dbReference type="ARBA" id="ARBA00023163"/>
    </source>
</evidence>
<dbReference type="SMART" id="SM01134">
    <property type="entry name" value="DeoRC"/>
    <property type="match status" value="1"/>
</dbReference>
<dbReference type="GO" id="GO:0003677">
    <property type="term" value="F:DNA binding"/>
    <property type="evidence" value="ECO:0007669"/>
    <property type="project" value="UniProtKB-KW"/>
</dbReference>
<dbReference type="Gene3D" id="3.40.50.1360">
    <property type="match status" value="1"/>
</dbReference>
<evidence type="ECO:0000313" key="5">
    <source>
        <dbReference type="EMBL" id="KLU98716.1"/>
    </source>
</evidence>
<name>A0A0J1JB34_9GAMM</name>
<dbReference type="InterPro" id="IPR001034">
    <property type="entry name" value="DeoR_HTH"/>
</dbReference>
<feature type="domain" description="HTH deoR-type" evidence="4">
    <location>
        <begin position="6"/>
        <end position="58"/>
    </location>
</feature>
<dbReference type="GO" id="GO:0003700">
    <property type="term" value="F:DNA-binding transcription factor activity"/>
    <property type="evidence" value="ECO:0007669"/>
    <property type="project" value="InterPro"/>
</dbReference>
<dbReference type="RefSeq" id="WP_047876423.1">
    <property type="nucleotide sequence ID" value="NZ_BMYC01000011.1"/>
</dbReference>
<proteinExistence type="predicted"/>
<keyword evidence="3" id="KW-0804">Transcription</keyword>
<dbReference type="InterPro" id="IPR037171">
    <property type="entry name" value="NagB/RpiA_transferase-like"/>
</dbReference>
<dbReference type="OrthoDB" id="9816363at2"/>
<dbReference type="InterPro" id="IPR018356">
    <property type="entry name" value="Tscrpt_reg_HTH_DeoR_CS"/>
</dbReference>
<dbReference type="Pfam" id="PF00455">
    <property type="entry name" value="DeoRC"/>
    <property type="match status" value="1"/>
</dbReference>
<dbReference type="SMART" id="SM00420">
    <property type="entry name" value="HTH_DEOR"/>
    <property type="match status" value="1"/>
</dbReference>
<sequence length="255" mass="28567">MHETKQERRIRQLVELLHRKEKMHLKEAAKALTVSEMTLRRDLIEPHAGLSVIGGYIINNQRHEDDFTYCLREQHESHVREKAEMGKCAAGLIKPNDTVFFDNGTTVVHIIHAIDDNIPFTGVCFSLNVFLALKNKPNCSPILCGGGFDPQCNHFYPISENNELDDLRIDIMFASAAGVDGRLGVTCYALTEIPYKRQALRQSQSVVLVVDSSKLGVVRKAVVCQLPAIDQVICDVSLPAEWRAMLGTDEQRGAR</sequence>
<reference evidence="5 6" key="1">
    <citation type="submission" date="2015-05" db="EMBL/GenBank/DDBJ databases">
        <title>Photobacterium galathea sp. nov.</title>
        <authorList>
            <person name="Machado H."/>
            <person name="Gram L."/>
        </authorList>
    </citation>
    <scope>NUCLEOTIDE SEQUENCE [LARGE SCALE GENOMIC DNA]</scope>
    <source>
        <strain evidence="5 6">DSM 25995</strain>
    </source>
</reference>
<dbReference type="InterPro" id="IPR014036">
    <property type="entry name" value="DeoR-like_C"/>
</dbReference>
<keyword evidence="1" id="KW-0805">Transcription regulation</keyword>
<evidence type="ECO:0000313" key="6">
    <source>
        <dbReference type="Proteomes" id="UP000036426"/>
    </source>
</evidence>